<comment type="caution">
    <text evidence="2">The sequence shown here is derived from an EMBL/GenBank/DDBJ whole genome shotgun (WGS) entry which is preliminary data.</text>
</comment>
<dbReference type="InterPro" id="IPR010982">
    <property type="entry name" value="Lambda_DNA-bd_dom_sf"/>
</dbReference>
<dbReference type="SUPFAM" id="SSF47413">
    <property type="entry name" value="lambda repressor-like DNA-binding domains"/>
    <property type="match status" value="1"/>
</dbReference>
<organism evidence="2 3">
    <name type="scientific">Leptospira ainlahdjerensis</name>
    <dbReference type="NCBI Taxonomy" id="2810033"/>
    <lineage>
        <taxon>Bacteria</taxon>
        <taxon>Pseudomonadati</taxon>
        <taxon>Spirochaetota</taxon>
        <taxon>Spirochaetia</taxon>
        <taxon>Leptospirales</taxon>
        <taxon>Leptospiraceae</taxon>
        <taxon>Leptospira</taxon>
    </lineage>
</organism>
<feature type="domain" description="HTH cro/C1-type" evidence="1">
    <location>
        <begin position="8"/>
        <end position="62"/>
    </location>
</feature>
<dbReference type="RefSeq" id="WP_205278547.1">
    <property type="nucleotide sequence ID" value="NZ_JAFFPU010000016.1"/>
</dbReference>
<evidence type="ECO:0000259" key="1">
    <source>
        <dbReference type="PROSITE" id="PS50943"/>
    </source>
</evidence>
<dbReference type="CDD" id="cd00093">
    <property type="entry name" value="HTH_XRE"/>
    <property type="match status" value="1"/>
</dbReference>
<gene>
    <name evidence="2" type="ORF">JWG45_04300</name>
</gene>
<sequence length="130" mass="15074">MNNQKKRLKIILTQFKGNQKEFGETIGKSKQTISGWLSGRFPIPEDAAITIEMVHGFRREWILSGNLPMRTSHTNFRMANPYNEAEINLFKKILSNKPLRELLIILSNLPKNEFQLARTLLLSLVRKHSK</sequence>
<reference evidence="2 3" key="1">
    <citation type="submission" date="2021-02" db="EMBL/GenBank/DDBJ databases">
        <title>Leptospira ainlahdjerensis sp. nov., Leptospira ainazelensis sp. nov., Leptospira abararensis sp. nov. and Leptospira chreensis sp. nov., four new species isolated from water sources in Algeria.</title>
        <authorList>
            <person name="Amara Korba A."/>
            <person name="Kainiu M."/>
            <person name="Vincent A.T."/>
            <person name="Mariet J.-F."/>
            <person name="Veyrier F.J."/>
            <person name="Goarant C."/>
            <person name="Picardeau M."/>
        </authorList>
    </citation>
    <scope>NUCLEOTIDE SEQUENCE [LARGE SCALE GENOMIC DNA]</scope>
    <source>
        <strain evidence="2 3">201903070</strain>
    </source>
</reference>
<proteinExistence type="predicted"/>
<dbReference type="Proteomes" id="UP000724686">
    <property type="component" value="Unassembled WGS sequence"/>
</dbReference>
<dbReference type="EMBL" id="JAFFPU010000016">
    <property type="protein sequence ID" value="MBM9576370.1"/>
    <property type="molecule type" value="Genomic_DNA"/>
</dbReference>
<evidence type="ECO:0000313" key="3">
    <source>
        <dbReference type="Proteomes" id="UP000724686"/>
    </source>
</evidence>
<evidence type="ECO:0000313" key="2">
    <source>
        <dbReference type="EMBL" id="MBM9576370.1"/>
    </source>
</evidence>
<dbReference type="Gene3D" id="1.10.260.40">
    <property type="entry name" value="lambda repressor-like DNA-binding domains"/>
    <property type="match status" value="1"/>
</dbReference>
<dbReference type="SMART" id="SM00530">
    <property type="entry name" value="HTH_XRE"/>
    <property type="match status" value="1"/>
</dbReference>
<accession>A0ABS2U7M1</accession>
<name>A0ABS2U7M1_9LEPT</name>
<dbReference type="PROSITE" id="PS50943">
    <property type="entry name" value="HTH_CROC1"/>
    <property type="match status" value="1"/>
</dbReference>
<dbReference type="InterPro" id="IPR001387">
    <property type="entry name" value="Cro/C1-type_HTH"/>
</dbReference>
<keyword evidence="3" id="KW-1185">Reference proteome</keyword>
<protein>
    <submittedName>
        <fullName evidence="2">Helix-turn-helix domain-containing protein</fullName>
    </submittedName>
</protein>